<reference evidence="2" key="2">
    <citation type="submission" date="2019-04" db="EMBL/GenBank/DDBJ databases">
        <title>Unravelling the molecular evolution of spider venoms.</title>
        <authorList>
            <person name="Pineda S."/>
        </authorList>
    </citation>
    <scope>NUCLEOTIDE SEQUENCE</scope>
</reference>
<dbReference type="EMBL" id="HAGN01000240">
    <property type="protein sequence ID" value="SMD29662.1"/>
    <property type="molecule type" value="Transcribed_RNA"/>
</dbReference>
<organism evidence="2">
    <name type="scientific">Coremiocnemis tropix</name>
    <name type="common">Australian tarantula spider</name>
    <dbReference type="NCBI Taxonomy" id="1904443"/>
    <lineage>
        <taxon>Eukaryota</taxon>
        <taxon>Metazoa</taxon>
        <taxon>Ecdysozoa</taxon>
        <taxon>Arthropoda</taxon>
        <taxon>Chelicerata</taxon>
        <taxon>Arachnida</taxon>
        <taxon>Araneae</taxon>
        <taxon>Mygalomorphae</taxon>
        <taxon>Avicularoidea</taxon>
        <taxon>Theraphosidae</taxon>
        <taxon>Coremiocnemis</taxon>
    </lineage>
</organism>
<keyword evidence="1" id="KW-0732">Signal</keyword>
<evidence type="ECO:0000313" key="2">
    <source>
        <dbReference type="EMBL" id="SMD29662.1"/>
    </source>
</evidence>
<sequence>MIFLLPSIIFVMLLAEPVLMLGDTEDADLMEMVQNSRPFFNPIIRAVELVELREERQTACGHLHDPCPNDRPGHRTCCIGLQCRYGYCLVQVVASYRYT</sequence>
<dbReference type="AlphaFoldDB" id="A0A482ZI66"/>
<feature type="signal peptide" evidence="1">
    <location>
        <begin position="1"/>
        <end position="15"/>
    </location>
</feature>
<evidence type="ECO:0000256" key="1">
    <source>
        <dbReference type="SAM" id="SignalP"/>
    </source>
</evidence>
<protein>
    <submittedName>
        <fullName evidence="2">U46-Theraphotoxin-Ct1b_1</fullName>
    </submittedName>
</protein>
<name>A0A482ZI66_CORTR</name>
<feature type="chain" id="PRO_5019818539" evidence="1">
    <location>
        <begin position="16"/>
        <end position="99"/>
    </location>
</feature>
<proteinExistence type="predicted"/>
<reference evidence="2" key="1">
    <citation type="submission" date="2017-03" db="EMBL/GenBank/DDBJ databases">
        <authorList>
            <person name="QRISCLOUD D."/>
        </authorList>
    </citation>
    <scope>NUCLEOTIDE SEQUENCE</scope>
</reference>
<accession>A0A482ZI66</accession>